<feature type="compositionally biased region" description="Polar residues" evidence="2">
    <location>
        <begin position="1"/>
        <end position="15"/>
    </location>
</feature>
<gene>
    <name evidence="3" type="primary">sspK</name>
    <name evidence="3" type="ORF">ABNN70_03805</name>
</gene>
<name>A0AAU8II45_9BACL</name>
<feature type="compositionally biased region" description="Basic and acidic residues" evidence="2">
    <location>
        <begin position="21"/>
        <end position="40"/>
    </location>
</feature>
<dbReference type="GO" id="GO:0030435">
    <property type="term" value="P:sporulation resulting in formation of a cellular spore"/>
    <property type="evidence" value="ECO:0007669"/>
    <property type="project" value="UniProtKB-KW"/>
</dbReference>
<organism evidence="3">
    <name type="scientific">Sporolactobacillus sp. Y61</name>
    <dbReference type="NCBI Taxonomy" id="3160863"/>
    <lineage>
        <taxon>Bacteria</taxon>
        <taxon>Bacillati</taxon>
        <taxon>Bacillota</taxon>
        <taxon>Bacilli</taxon>
        <taxon>Bacillales</taxon>
        <taxon>Sporolactobacillaceae</taxon>
        <taxon>Sporolactobacillus</taxon>
    </lineage>
</organism>
<reference evidence="3" key="1">
    <citation type="submission" date="2024-06" db="EMBL/GenBank/DDBJ databases">
        <authorList>
            <person name="Fan A."/>
            <person name="Zhang F.Y."/>
            <person name="Zhang L."/>
        </authorList>
    </citation>
    <scope>NUCLEOTIDE SEQUENCE</scope>
    <source>
        <strain evidence="3">Y61</strain>
    </source>
</reference>
<dbReference type="EMBL" id="CP159510">
    <property type="protein sequence ID" value="XCJ17631.1"/>
    <property type="molecule type" value="Genomic_DNA"/>
</dbReference>
<feature type="region of interest" description="Disordered" evidence="2">
    <location>
        <begin position="1"/>
        <end position="52"/>
    </location>
</feature>
<accession>A0AAU8II45</accession>
<keyword evidence="1" id="KW-0749">Sporulation</keyword>
<dbReference type="Pfam" id="PF08176">
    <property type="entry name" value="SspK"/>
    <property type="match status" value="1"/>
</dbReference>
<dbReference type="InterPro" id="IPR012611">
    <property type="entry name" value="SASP_SspK"/>
</dbReference>
<dbReference type="GO" id="GO:0042601">
    <property type="term" value="C:endospore-forming forespore"/>
    <property type="evidence" value="ECO:0007669"/>
    <property type="project" value="InterPro"/>
</dbReference>
<evidence type="ECO:0000256" key="1">
    <source>
        <dbReference type="ARBA" id="ARBA00022969"/>
    </source>
</evidence>
<sequence length="52" mass="6015">MTDRPGTTYSVQNENELWPGAKEEHASKRAEGSIKDRPAERMFSAHRNDQRK</sequence>
<dbReference type="RefSeq" id="WP_129928602.1">
    <property type="nucleotide sequence ID" value="NZ_CP159510.1"/>
</dbReference>
<dbReference type="GO" id="GO:0030436">
    <property type="term" value="P:asexual sporulation"/>
    <property type="evidence" value="ECO:0007669"/>
    <property type="project" value="InterPro"/>
</dbReference>
<evidence type="ECO:0000256" key="2">
    <source>
        <dbReference type="SAM" id="MobiDB-lite"/>
    </source>
</evidence>
<evidence type="ECO:0000313" key="3">
    <source>
        <dbReference type="EMBL" id="XCJ17631.1"/>
    </source>
</evidence>
<protein>
    <submittedName>
        <fullName evidence="3">Small acid-soluble spore protein K</fullName>
    </submittedName>
</protein>
<dbReference type="AlphaFoldDB" id="A0AAU8II45"/>
<proteinExistence type="predicted"/>